<comment type="caution">
    <text evidence="2">The sequence shown here is derived from an EMBL/GenBank/DDBJ whole genome shotgun (WGS) entry which is preliminary data.</text>
</comment>
<feature type="region of interest" description="Disordered" evidence="1">
    <location>
        <begin position="19"/>
        <end position="87"/>
    </location>
</feature>
<evidence type="ECO:0000313" key="3">
    <source>
        <dbReference type="Proteomes" id="UP001066276"/>
    </source>
</evidence>
<accession>A0AAV7WM70</accession>
<proteinExistence type="predicted"/>
<gene>
    <name evidence="2" type="ORF">NDU88_001586</name>
</gene>
<protein>
    <submittedName>
        <fullName evidence="2">Uncharacterized protein</fullName>
    </submittedName>
</protein>
<dbReference type="Proteomes" id="UP001066276">
    <property type="component" value="Chromosome 1_1"/>
</dbReference>
<organism evidence="2 3">
    <name type="scientific">Pleurodeles waltl</name>
    <name type="common">Iberian ribbed newt</name>
    <dbReference type="NCBI Taxonomy" id="8319"/>
    <lineage>
        <taxon>Eukaryota</taxon>
        <taxon>Metazoa</taxon>
        <taxon>Chordata</taxon>
        <taxon>Craniata</taxon>
        <taxon>Vertebrata</taxon>
        <taxon>Euteleostomi</taxon>
        <taxon>Amphibia</taxon>
        <taxon>Batrachia</taxon>
        <taxon>Caudata</taxon>
        <taxon>Salamandroidea</taxon>
        <taxon>Salamandridae</taxon>
        <taxon>Pleurodelinae</taxon>
        <taxon>Pleurodeles</taxon>
    </lineage>
</organism>
<keyword evidence="3" id="KW-1185">Reference proteome</keyword>
<reference evidence="2" key="1">
    <citation type="journal article" date="2022" name="bioRxiv">
        <title>Sequencing and chromosome-scale assembly of the giantPleurodeles waltlgenome.</title>
        <authorList>
            <person name="Brown T."/>
            <person name="Elewa A."/>
            <person name="Iarovenko S."/>
            <person name="Subramanian E."/>
            <person name="Araus A.J."/>
            <person name="Petzold A."/>
            <person name="Susuki M."/>
            <person name="Suzuki K.-i.T."/>
            <person name="Hayashi T."/>
            <person name="Toyoda A."/>
            <person name="Oliveira C."/>
            <person name="Osipova E."/>
            <person name="Leigh N.D."/>
            <person name="Simon A."/>
            <person name="Yun M.H."/>
        </authorList>
    </citation>
    <scope>NUCLEOTIDE SEQUENCE</scope>
    <source>
        <strain evidence="2">20211129_DDA</strain>
        <tissue evidence="2">Liver</tissue>
    </source>
</reference>
<dbReference type="EMBL" id="JANPWB010000001">
    <property type="protein sequence ID" value="KAJ1213957.1"/>
    <property type="molecule type" value="Genomic_DNA"/>
</dbReference>
<sequence length="87" mass="9942">MGTLPSVVDDDFLRWQLQERKDYATEEKNTPEEKNTTEERKTYGARDAETTVEKDHGPSRGAEETRADSNCGKEQRTLGTRHDPGWS</sequence>
<name>A0AAV7WM70_PLEWA</name>
<evidence type="ECO:0000256" key="1">
    <source>
        <dbReference type="SAM" id="MobiDB-lite"/>
    </source>
</evidence>
<dbReference type="AlphaFoldDB" id="A0AAV7WM70"/>
<evidence type="ECO:0000313" key="2">
    <source>
        <dbReference type="EMBL" id="KAJ1213957.1"/>
    </source>
</evidence>